<dbReference type="InterPro" id="IPR036388">
    <property type="entry name" value="WH-like_DNA-bd_sf"/>
</dbReference>
<sequence length="134" mass="15202">MTRYLQQKITPHGVTVGMWYFLRVLWRQDGLTQRELSHAVGTMEPTTLTAIKSMERKGLVRRVKNGTDRRKINIFLTEQGRALKDELIPLAKEVVDDAVEGFSDRERAAMLEYLAAIQSNIQELIEGEAAADVS</sequence>
<feature type="domain" description="HTH marR-type" evidence="1">
    <location>
        <begin position="1"/>
        <end position="119"/>
    </location>
</feature>
<dbReference type="GO" id="GO:0006950">
    <property type="term" value="P:response to stress"/>
    <property type="evidence" value="ECO:0007669"/>
    <property type="project" value="TreeGrafter"/>
</dbReference>
<comment type="caution">
    <text evidence="2">The sequence shown here is derived from an EMBL/GenBank/DDBJ whole genome shotgun (WGS) entry which is preliminary data.</text>
</comment>
<evidence type="ECO:0000259" key="1">
    <source>
        <dbReference type="PROSITE" id="PS50995"/>
    </source>
</evidence>
<gene>
    <name evidence="2" type="ORF">HK439_25450</name>
</gene>
<proteinExistence type="predicted"/>
<dbReference type="PRINTS" id="PR00598">
    <property type="entry name" value="HTHMARR"/>
</dbReference>
<dbReference type="InterPro" id="IPR036390">
    <property type="entry name" value="WH_DNA-bd_sf"/>
</dbReference>
<dbReference type="PROSITE" id="PS50995">
    <property type="entry name" value="HTH_MARR_2"/>
    <property type="match status" value="1"/>
</dbReference>
<dbReference type="Proteomes" id="UP000598467">
    <property type="component" value="Unassembled WGS sequence"/>
</dbReference>
<dbReference type="Gene3D" id="1.10.10.10">
    <property type="entry name" value="Winged helix-like DNA-binding domain superfamily/Winged helix DNA-binding domain"/>
    <property type="match status" value="1"/>
</dbReference>
<dbReference type="GO" id="GO:0003700">
    <property type="term" value="F:DNA-binding transcription factor activity"/>
    <property type="evidence" value="ECO:0007669"/>
    <property type="project" value="InterPro"/>
</dbReference>
<dbReference type="EMBL" id="JABFCZ010000046">
    <property type="protein sequence ID" value="MBD1549615.1"/>
    <property type="molecule type" value="Genomic_DNA"/>
</dbReference>
<evidence type="ECO:0000313" key="3">
    <source>
        <dbReference type="Proteomes" id="UP000598467"/>
    </source>
</evidence>
<evidence type="ECO:0000313" key="2">
    <source>
        <dbReference type="EMBL" id="MBD1549615.1"/>
    </source>
</evidence>
<dbReference type="SUPFAM" id="SSF46785">
    <property type="entry name" value="Winged helix' DNA-binding domain"/>
    <property type="match status" value="1"/>
</dbReference>
<dbReference type="Pfam" id="PF01047">
    <property type="entry name" value="MarR"/>
    <property type="match status" value="1"/>
</dbReference>
<dbReference type="PANTHER" id="PTHR33164:SF43">
    <property type="entry name" value="HTH-TYPE TRANSCRIPTIONAL REPRESSOR YETL"/>
    <property type="match status" value="1"/>
</dbReference>
<name>A0A926P3Q4_9HYPH</name>
<dbReference type="SMART" id="SM00347">
    <property type="entry name" value="HTH_MARR"/>
    <property type="match status" value="1"/>
</dbReference>
<protein>
    <submittedName>
        <fullName evidence="2">MarR family transcriptional regulator</fullName>
    </submittedName>
</protein>
<dbReference type="PANTHER" id="PTHR33164">
    <property type="entry name" value="TRANSCRIPTIONAL REGULATOR, MARR FAMILY"/>
    <property type="match status" value="1"/>
</dbReference>
<dbReference type="InterPro" id="IPR000835">
    <property type="entry name" value="HTH_MarR-typ"/>
</dbReference>
<accession>A0A926P3Q4</accession>
<dbReference type="AlphaFoldDB" id="A0A926P3Q4"/>
<dbReference type="InterPro" id="IPR039422">
    <property type="entry name" value="MarR/SlyA-like"/>
</dbReference>
<organism evidence="2 3">
    <name type="scientific">Roseibium aggregatum</name>
    <dbReference type="NCBI Taxonomy" id="187304"/>
    <lineage>
        <taxon>Bacteria</taxon>
        <taxon>Pseudomonadati</taxon>
        <taxon>Pseudomonadota</taxon>
        <taxon>Alphaproteobacteria</taxon>
        <taxon>Hyphomicrobiales</taxon>
        <taxon>Stappiaceae</taxon>
        <taxon>Roseibium</taxon>
    </lineage>
</organism>
<reference evidence="2" key="1">
    <citation type="submission" date="2020-05" db="EMBL/GenBank/DDBJ databases">
        <title>Identification of trans-AT polyketide cluster in two marine bacteria, producers of a novel glutaramide-containing polyketide sesbanimide D and analogs.</title>
        <authorList>
            <person name="Kacar D."/>
            <person name="Rodriguez P."/>
            <person name="Canedo L."/>
            <person name="Gonzalez E."/>
            <person name="Galan B."/>
            <person name="De La Calle F."/>
            <person name="Garcia J.L."/>
        </authorList>
    </citation>
    <scope>NUCLEOTIDE SEQUENCE</scope>
    <source>
        <strain evidence="2">PHM038</strain>
    </source>
</reference>